<proteinExistence type="predicted"/>
<protein>
    <submittedName>
        <fullName evidence="1">RHS repeat-associated protein</fullName>
    </submittedName>
</protein>
<reference evidence="1 2" key="1">
    <citation type="submission" date="2023-07" db="EMBL/GenBank/DDBJ databases">
        <title>Genomic Encyclopedia of Type Strains, Phase IV (KMG-IV): sequencing the most valuable type-strain genomes for metagenomic binning, comparative biology and taxonomic classification.</title>
        <authorList>
            <person name="Goeker M."/>
        </authorList>
    </citation>
    <scope>NUCLEOTIDE SEQUENCE [LARGE SCALE GENOMIC DNA]</scope>
    <source>
        <strain evidence="1 2">DSM 102814</strain>
    </source>
</reference>
<name>A0ABU1K9M3_9FLAO</name>
<dbReference type="RefSeq" id="WP_309730822.1">
    <property type="nucleotide sequence ID" value="NZ_JAVDQA010000015.1"/>
</dbReference>
<organism evidence="1 2">
    <name type="scientific">Mesonia maritima</name>
    <dbReference type="NCBI Taxonomy" id="1793873"/>
    <lineage>
        <taxon>Bacteria</taxon>
        <taxon>Pseudomonadati</taxon>
        <taxon>Bacteroidota</taxon>
        <taxon>Flavobacteriia</taxon>
        <taxon>Flavobacteriales</taxon>
        <taxon>Flavobacteriaceae</taxon>
        <taxon>Mesonia</taxon>
    </lineage>
</organism>
<comment type="caution">
    <text evidence="1">The sequence shown here is derived from an EMBL/GenBank/DDBJ whole genome shotgun (WGS) entry which is preliminary data.</text>
</comment>
<dbReference type="Gene3D" id="2.180.10.10">
    <property type="entry name" value="RHS repeat-associated core"/>
    <property type="match status" value="1"/>
</dbReference>
<dbReference type="EMBL" id="JAVDQA010000015">
    <property type="protein sequence ID" value="MDR6302309.1"/>
    <property type="molecule type" value="Genomic_DNA"/>
</dbReference>
<dbReference type="Proteomes" id="UP001257659">
    <property type="component" value="Unassembled WGS sequence"/>
</dbReference>
<keyword evidence="2" id="KW-1185">Reference proteome</keyword>
<evidence type="ECO:0000313" key="2">
    <source>
        <dbReference type="Proteomes" id="UP001257659"/>
    </source>
</evidence>
<sequence>MRYFNPDIKAYTDYYPGGMLLPGRHGNSSDYRYYFQGQEMDNEVKGEGNSINYKFRMHDPRVGRFFAQDPLFREYAYNSPYAFSENVVINAVELEGLEKKVIVNNNSAGQNQLESNVHTLEGSKAGDDSFIGPVIQVLNERKLIDEHTIVTFSYNGFTTKTTTSGPWCWKSTDTHILAKYNVHFTYDGIDLNLPVELNTGESVNHPGENILDYALVTIGSGLWKNMFEKTVISRAETKIIQHFSGQLTKNGIKHSIDDIINIGKDKLGKIIFLEKVMQTQA</sequence>
<accession>A0ABU1K9M3</accession>
<evidence type="ECO:0000313" key="1">
    <source>
        <dbReference type="EMBL" id="MDR6302309.1"/>
    </source>
</evidence>
<gene>
    <name evidence="1" type="ORF">GGR31_002989</name>
</gene>